<evidence type="ECO:0000256" key="3">
    <source>
        <dbReference type="ARBA" id="ARBA00022490"/>
    </source>
</evidence>
<evidence type="ECO:0000256" key="2">
    <source>
        <dbReference type="ARBA" id="ARBA00010337"/>
    </source>
</evidence>
<dbReference type="Pfam" id="PF04130">
    <property type="entry name" value="GCP_C_terminal"/>
    <property type="match status" value="1"/>
</dbReference>
<comment type="function">
    <text evidence="6">Component of the gamma-tubulin ring complex (gTuRC) which mediates microtubule nucleation. The gTuRC regulates the minus-end nucleation of alpha-beta tubulin heterodimers that grow into microtubule protafilaments, a critical step in centrosome duplication and spindle formation. Plays a role in neuronal migration.</text>
</comment>
<feature type="non-terminal residue" evidence="11">
    <location>
        <position position="1"/>
    </location>
</feature>
<evidence type="ECO:0000256" key="5">
    <source>
        <dbReference type="ARBA" id="ARBA00023212"/>
    </source>
</evidence>
<comment type="subunit">
    <text evidence="7">Component of the gamma-tubulin ring complex (gTuRC) consisting of TUBGCP2, TUBGCP3, TUBGCP4, TUBGCP5 and TUBGCP6 and gamma-tubulin TUBG1 or TUBG2. TUBGCP2, TUBGCP3, TUBGCP4, TUBGCP5 and TUBGCP6 assemble in a 5:5:2:1:1 stoichiometry; each is associated with a gamma-tubulin, thereby arranging 14 gamma-tubulins in a helical manner. Gamma-tubulin at the first position is blocked by TUBGCP3 at the last position, allowing 13 protafilaments to grow into a microtubule. The gTuRC (via TUBGCP3 and TUBGCP6) interacts with ACTB and MZT1; the interactions form a luminal bridge that stabilizes the initial structure during complex assembly. The gTuRC (via TUBGCP2) interacts with MZT2A/MZT2B and CDK5RAP2 (via CM1 motif); the interactions play a role in gTuRC activation. Interacts with ATF5; the ATF5:PCNT:polyglutamylated tubulin (PGT) tripartite unites the mother centriole and the pericentriolar material (PCM) in the centrosome.</text>
</comment>
<dbReference type="GO" id="GO:0005874">
    <property type="term" value="C:microtubule"/>
    <property type="evidence" value="ECO:0007669"/>
    <property type="project" value="UniProtKB-KW"/>
</dbReference>
<comment type="caution">
    <text evidence="11">The sequence shown here is derived from an EMBL/GenBank/DDBJ whole genome shotgun (WGS) entry which is preliminary data.</text>
</comment>
<dbReference type="PANTHER" id="PTHR19302:SF13">
    <property type="entry name" value="GAMMA-TUBULIN COMPLEX COMPONENT 2"/>
    <property type="match status" value="1"/>
</dbReference>
<name>V8NKF3_OPHHA</name>
<evidence type="ECO:0000259" key="9">
    <source>
        <dbReference type="Pfam" id="PF04130"/>
    </source>
</evidence>
<feature type="domain" description="Gamma tubulin complex component C-terminal" evidence="9">
    <location>
        <begin position="422"/>
        <end position="769"/>
    </location>
</feature>
<dbReference type="GO" id="GO:0031122">
    <property type="term" value="P:cytoplasmic microtubule organization"/>
    <property type="evidence" value="ECO:0007669"/>
    <property type="project" value="TreeGrafter"/>
</dbReference>
<evidence type="ECO:0000259" key="10">
    <source>
        <dbReference type="Pfam" id="PF17681"/>
    </source>
</evidence>
<sequence>MSEFRIHHDVNLLLSLLRVRGGGGGAEVYIDLLQKNRAPYLTTTASALGAKVDRPGETDGGRGAEPLELIRKALREKQNKKNSGQPIPSFPSWVYERPALIGDFLSSSSLSTDTTVPIGTLPLAAQESAVVEDLLYVLIGVDGRYITAQPLVGRETRTFLVDPNLDMSVKELVTRILPVAASYSIISRFVEEKSSFEYGQVNHALAAAMRTLIKEYMILITQLEHLQRQGLLSLQKLWFYIQPTMRTMEILASLATSIDKGECMGGSTLSLLHDKTFNYTGDSQAQELCLYLTKAASVPYFEILEKWIYRGIINDPYSEFMVEEHELQKEKIQEDYNDKYWDQRYTIVQQQIPSFLQKVADKILSTGKYLNVVRECGHDVTCPVAKEVVYTLKEREYVEQIEKAYNYASKVLLDFLIDEKELVAHLRSIKHYFLMDQGDFYVHFMDLTEEELKKPVDDIIPTRLEALLELALRMSTANTDPFKDDLKIDLMPHDLITQLLRVLAIETKQEKAIINADPTELSLSGLEAFSFDYIVKWPLSLIINRKALTRYQMLFRHMFYCKHVERQLCNVWISSKTAKQCSLHSSKWFAGAFTLRQRMLNFNIQYYMMFEVMEPTWHILEKNLKLASNIDDVLSHHTSFLDNCLKDCMLTNPELLKIFSKLMSRFSHSMKLDNEMDRLTVEHGTMRGPPTKQERVEESARKQLANKFLAEQADSLHVSSGFEATINKFDSNFSAHLLDLLDKLSIYSTNDCEHSMINIIYRLDFNGFYTERLEHMSAERSQKTVLQVAPPPRVAVPTQ</sequence>
<dbReference type="GO" id="GO:0000278">
    <property type="term" value="P:mitotic cell cycle"/>
    <property type="evidence" value="ECO:0007669"/>
    <property type="project" value="TreeGrafter"/>
</dbReference>
<accession>V8NKF3</accession>
<organism evidence="11 12">
    <name type="scientific">Ophiophagus hannah</name>
    <name type="common">King cobra</name>
    <name type="synonym">Naja hannah</name>
    <dbReference type="NCBI Taxonomy" id="8665"/>
    <lineage>
        <taxon>Eukaryota</taxon>
        <taxon>Metazoa</taxon>
        <taxon>Chordata</taxon>
        <taxon>Craniata</taxon>
        <taxon>Vertebrata</taxon>
        <taxon>Euteleostomi</taxon>
        <taxon>Lepidosauria</taxon>
        <taxon>Squamata</taxon>
        <taxon>Bifurcata</taxon>
        <taxon>Unidentata</taxon>
        <taxon>Episquamata</taxon>
        <taxon>Toxicofera</taxon>
        <taxon>Serpentes</taxon>
        <taxon>Colubroidea</taxon>
        <taxon>Elapidae</taxon>
        <taxon>Elapinae</taxon>
        <taxon>Ophiophagus</taxon>
    </lineage>
</organism>
<keyword evidence="3 8" id="KW-0963">Cytoplasm</keyword>
<dbReference type="Gene3D" id="1.20.120.1900">
    <property type="entry name" value="Gamma-tubulin complex, C-terminal domain"/>
    <property type="match status" value="1"/>
</dbReference>
<keyword evidence="5 8" id="KW-0206">Cytoskeleton</keyword>
<dbReference type="GO" id="GO:0007020">
    <property type="term" value="P:microtubule nucleation"/>
    <property type="evidence" value="ECO:0007669"/>
    <property type="project" value="InterPro"/>
</dbReference>
<evidence type="ECO:0000256" key="1">
    <source>
        <dbReference type="ARBA" id="ARBA00004300"/>
    </source>
</evidence>
<evidence type="ECO:0000313" key="12">
    <source>
        <dbReference type="Proteomes" id="UP000018936"/>
    </source>
</evidence>
<dbReference type="GO" id="GO:0005813">
    <property type="term" value="C:centrosome"/>
    <property type="evidence" value="ECO:0007669"/>
    <property type="project" value="UniProtKB-SubCell"/>
</dbReference>
<dbReference type="InterPro" id="IPR042241">
    <property type="entry name" value="GCP_C_sf"/>
</dbReference>
<dbReference type="GO" id="GO:0051321">
    <property type="term" value="P:meiotic cell cycle"/>
    <property type="evidence" value="ECO:0007669"/>
    <property type="project" value="TreeGrafter"/>
</dbReference>
<reference evidence="11 12" key="1">
    <citation type="journal article" date="2013" name="Proc. Natl. Acad. Sci. U.S.A.">
        <title>The king cobra genome reveals dynamic gene evolution and adaptation in the snake venom system.</title>
        <authorList>
            <person name="Vonk F.J."/>
            <person name="Casewell N.R."/>
            <person name="Henkel C.V."/>
            <person name="Heimberg A.M."/>
            <person name="Jansen H.J."/>
            <person name="McCleary R.J."/>
            <person name="Kerkkamp H.M."/>
            <person name="Vos R.A."/>
            <person name="Guerreiro I."/>
            <person name="Calvete J.J."/>
            <person name="Wuster W."/>
            <person name="Woods A.E."/>
            <person name="Logan J.M."/>
            <person name="Harrison R.A."/>
            <person name="Castoe T.A."/>
            <person name="de Koning A.P."/>
            <person name="Pollock D.D."/>
            <person name="Yandell M."/>
            <person name="Calderon D."/>
            <person name="Renjifo C."/>
            <person name="Currier R.B."/>
            <person name="Salgado D."/>
            <person name="Pla D."/>
            <person name="Sanz L."/>
            <person name="Hyder A.S."/>
            <person name="Ribeiro J.M."/>
            <person name="Arntzen J.W."/>
            <person name="van den Thillart G.E."/>
            <person name="Boetzer M."/>
            <person name="Pirovano W."/>
            <person name="Dirks R.P."/>
            <person name="Spaink H.P."/>
            <person name="Duboule D."/>
            <person name="McGlinn E."/>
            <person name="Kini R.M."/>
            <person name="Richardson M.K."/>
        </authorList>
    </citation>
    <scope>NUCLEOTIDE SEQUENCE</scope>
    <source>
        <tissue evidence="11">Blood</tissue>
    </source>
</reference>
<dbReference type="Pfam" id="PF17681">
    <property type="entry name" value="GCP_N_terminal"/>
    <property type="match status" value="1"/>
</dbReference>
<dbReference type="InterPro" id="IPR007259">
    <property type="entry name" value="GCP"/>
</dbReference>
<dbReference type="GO" id="GO:0051011">
    <property type="term" value="F:microtubule minus-end binding"/>
    <property type="evidence" value="ECO:0007669"/>
    <property type="project" value="TreeGrafter"/>
</dbReference>
<gene>
    <name evidence="11" type="primary">Tubgcp2</name>
    <name evidence="11" type="ORF">L345_11709</name>
</gene>
<dbReference type="GO" id="GO:0043015">
    <property type="term" value="F:gamma-tubulin binding"/>
    <property type="evidence" value="ECO:0007669"/>
    <property type="project" value="InterPro"/>
</dbReference>
<dbReference type="FunFam" id="1.20.120.1900:FF:000002">
    <property type="entry name" value="Gamma-tubulin complex component"/>
    <property type="match status" value="1"/>
</dbReference>
<proteinExistence type="inferred from homology"/>
<feature type="domain" description="Gamma tubulin complex component protein N-terminal" evidence="10">
    <location>
        <begin position="131"/>
        <end position="419"/>
    </location>
</feature>
<dbReference type="InterPro" id="IPR040457">
    <property type="entry name" value="GCP_C"/>
</dbReference>
<evidence type="ECO:0000256" key="7">
    <source>
        <dbReference type="ARBA" id="ARBA00093572"/>
    </source>
</evidence>
<dbReference type="GO" id="GO:0000930">
    <property type="term" value="C:gamma-tubulin complex"/>
    <property type="evidence" value="ECO:0007669"/>
    <property type="project" value="TreeGrafter"/>
</dbReference>
<dbReference type="Proteomes" id="UP000018936">
    <property type="component" value="Unassembled WGS sequence"/>
</dbReference>
<dbReference type="GO" id="GO:0000922">
    <property type="term" value="C:spindle pole"/>
    <property type="evidence" value="ECO:0007669"/>
    <property type="project" value="InterPro"/>
</dbReference>
<dbReference type="InterPro" id="IPR041470">
    <property type="entry name" value="GCP_N"/>
</dbReference>
<keyword evidence="4 8" id="KW-0493">Microtubule</keyword>
<dbReference type="OrthoDB" id="2192946at2759"/>
<dbReference type="AlphaFoldDB" id="V8NKF3"/>
<evidence type="ECO:0000256" key="8">
    <source>
        <dbReference type="RuleBase" id="RU363050"/>
    </source>
</evidence>
<dbReference type="PANTHER" id="PTHR19302">
    <property type="entry name" value="GAMMA TUBULIN COMPLEX PROTEIN"/>
    <property type="match status" value="1"/>
</dbReference>
<protein>
    <recommendedName>
        <fullName evidence="8">Gamma-tubulin complex component</fullName>
    </recommendedName>
</protein>
<comment type="similarity">
    <text evidence="2 8">Belongs to the TUBGCP family.</text>
</comment>
<dbReference type="EMBL" id="AZIM01003189">
    <property type="protein sequence ID" value="ETE62535.1"/>
    <property type="molecule type" value="Genomic_DNA"/>
</dbReference>
<evidence type="ECO:0000313" key="11">
    <source>
        <dbReference type="EMBL" id="ETE62535.1"/>
    </source>
</evidence>
<evidence type="ECO:0000256" key="6">
    <source>
        <dbReference type="ARBA" id="ARBA00093403"/>
    </source>
</evidence>
<comment type="subcellular location">
    <subcellularLocation>
        <location evidence="1">Cytoplasm</location>
        <location evidence="1">Cytoskeleton</location>
        <location evidence="1">Microtubule organizing center</location>
        <location evidence="1">Centrosome</location>
    </subcellularLocation>
</comment>
<dbReference type="GO" id="GO:0051225">
    <property type="term" value="P:spindle assembly"/>
    <property type="evidence" value="ECO:0007669"/>
    <property type="project" value="TreeGrafter"/>
</dbReference>
<keyword evidence="12" id="KW-1185">Reference proteome</keyword>
<evidence type="ECO:0000256" key="4">
    <source>
        <dbReference type="ARBA" id="ARBA00022701"/>
    </source>
</evidence>